<evidence type="ECO:0000259" key="1">
    <source>
        <dbReference type="PROSITE" id="PS51186"/>
    </source>
</evidence>
<evidence type="ECO:0000313" key="3">
    <source>
        <dbReference type="Proteomes" id="UP000823636"/>
    </source>
</evidence>
<sequence>MLDFRPVTVADKPLFEKYSYLYGGRNCDMAFANVFCWASFYRNEICESDGFLLMRIKIDGRRKTGYFEPLGEGDIEHAVRLLADDAAAAGEPLRLQSLSQGFAERLSGMHLDKELFVFENRDFFDYIYPAESLRTLSGKKLQPKRNHINQFMREYEYRYEALTPAHGEEVFSLLHKWREGKNSDNRSLEVEENVIRTGMENFDALGLRGGALYVNGRMIAFTYGSPINEETFCIHIEKADTEFESAFPMINRLFVNSLPEKYRHINREEDLGLKGLRGSKLSYHPEELYKKFYAIERDSTEMTIWRFLENGFNADASNIASYISAFYEKENVFILNEGEIPAAAIFIHRLKYEYGSIPYICAVTVMPQFKKRGLGIGMVKRALLKMFDAGEAVVMSRINCNRLKNLASSLGFACAGEVSETGVISVAYPFIWWEGNEENETVFRVVNAKEYLQRYVGYFPDTETEIVLHDDIIDGNCGSYVISGGRVSFTPGSGDGGITPYGLFRLLPLAGKDFIFED</sequence>
<dbReference type="GO" id="GO:0016747">
    <property type="term" value="F:acyltransferase activity, transferring groups other than amino-acyl groups"/>
    <property type="evidence" value="ECO:0007669"/>
    <property type="project" value="InterPro"/>
</dbReference>
<comment type="caution">
    <text evidence="2">The sequence shown here is derived from an EMBL/GenBank/DDBJ whole genome shotgun (WGS) entry which is preliminary data.</text>
</comment>
<dbReference type="EMBL" id="JADIMW010000078">
    <property type="protein sequence ID" value="MBO8438715.1"/>
    <property type="molecule type" value="Genomic_DNA"/>
</dbReference>
<dbReference type="InterPro" id="IPR000182">
    <property type="entry name" value="GNAT_dom"/>
</dbReference>
<dbReference type="SUPFAM" id="SSF55729">
    <property type="entry name" value="Acyl-CoA N-acyltransferases (Nat)"/>
    <property type="match status" value="3"/>
</dbReference>
<dbReference type="Pfam" id="PF09924">
    <property type="entry name" value="LPG_synthase_C"/>
    <property type="match status" value="1"/>
</dbReference>
<reference evidence="2" key="2">
    <citation type="journal article" date="2021" name="PeerJ">
        <title>Extensive microbial diversity within the chicken gut microbiome revealed by metagenomics and culture.</title>
        <authorList>
            <person name="Gilroy R."/>
            <person name="Ravi A."/>
            <person name="Getino M."/>
            <person name="Pursley I."/>
            <person name="Horton D.L."/>
            <person name="Alikhan N.F."/>
            <person name="Baker D."/>
            <person name="Gharbi K."/>
            <person name="Hall N."/>
            <person name="Watson M."/>
            <person name="Adriaenssens E.M."/>
            <person name="Foster-Nyarko E."/>
            <person name="Jarju S."/>
            <person name="Secka A."/>
            <person name="Antonio M."/>
            <person name="Oren A."/>
            <person name="Chaudhuri R.R."/>
            <person name="La Ragione R."/>
            <person name="Hildebrand F."/>
            <person name="Pallen M.J."/>
        </authorList>
    </citation>
    <scope>NUCLEOTIDE SEQUENCE</scope>
    <source>
        <strain evidence="2">G3-4614</strain>
    </source>
</reference>
<dbReference type="Gene3D" id="3.40.630.30">
    <property type="match status" value="3"/>
</dbReference>
<dbReference type="InterPro" id="IPR016181">
    <property type="entry name" value="Acyl_CoA_acyltransferase"/>
</dbReference>
<dbReference type="PANTHER" id="PTHR41373">
    <property type="entry name" value="DUF2156 DOMAIN-CONTAINING PROTEIN"/>
    <property type="match status" value="1"/>
</dbReference>
<dbReference type="Proteomes" id="UP000823636">
    <property type="component" value="Unassembled WGS sequence"/>
</dbReference>
<evidence type="ECO:0000313" key="2">
    <source>
        <dbReference type="EMBL" id="MBO8438715.1"/>
    </source>
</evidence>
<dbReference type="InterPro" id="IPR016732">
    <property type="entry name" value="UCP018688"/>
</dbReference>
<dbReference type="InterPro" id="IPR024320">
    <property type="entry name" value="LPG_synthase_C"/>
</dbReference>
<dbReference type="PANTHER" id="PTHR41373:SF1">
    <property type="entry name" value="PHOSPHATIDYLGLYCEROL LYSYLTRANSFERASE C-TERMINAL DOMAIN-CONTAINING PROTEIN"/>
    <property type="match status" value="1"/>
</dbReference>
<organism evidence="2 3">
    <name type="scientific">Candidatus Caccoplasma merdipullorum</name>
    <dbReference type="NCBI Taxonomy" id="2840718"/>
    <lineage>
        <taxon>Bacteria</taxon>
        <taxon>Pseudomonadati</taxon>
        <taxon>Bacteroidota</taxon>
        <taxon>Bacteroidia</taxon>
        <taxon>Bacteroidales</taxon>
        <taxon>Bacteroidaceae</taxon>
        <taxon>Bacteroidaceae incertae sedis</taxon>
        <taxon>Candidatus Caccoplasma</taxon>
    </lineage>
</organism>
<name>A0A9D9E6C0_9BACT</name>
<dbReference type="AlphaFoldDB" id="A0A9D9E6C0"/>
<dbReference type="PROSITE" id="PS51186">
    <property type="entry name" value="GNAT"/>
    <property type="match status" value="1"/>
</dbReference>
<proteinExistence type="predicted"/>
<reference evidence="2" key="1">
    <citation type="submission" date="2020-10" db="EMBL/GenBank/DDBJ databases">
        <authorList>
            <person name="Gilroy R."/>
        </authorList>
    </citation>
    <scope>NUCLEOTIDE SEQUENCE</scope>
    <source>
        <strain evidence="2">G3-4614</strain>
    </source>
</reference>
<accession>A0A9D9E6C0</accession>
<protein>
    <submittedName>
        <fullName evidence="2">DUF2156 domain-containing protein</fullName>
    </submittedName>
</protein>
<gene>
    <name evidence="2" type="ORF">IAC54_07460</name>
</gene>
<feature type="domain" description="N-acetyltransferase" evidence="1">
    <location>
        <begin position="294"/>
        <end position="435"/>
    </location>
</feature>